<evidence type="ECO:0000313" key="2">
    <source>
        <dbReference type="EMBL" id="ACV35831.1"/>
    </source>
</evidence>
<dbReference type="Pfam" id="PF07883">
    <property type="entry name" value="Cupin_2"/>
    <property type="match status" value="1"/>
</dbReference>
<proteinExistence type="predicted"/>
<dbReference type="STRING" id="522306.CAP2UW1_2544"/>
<organism evidence="2">
    <name type="scientific">Accumulibacter regalis</name>
    <dbReference type="NCBI Taxonomy" id="522306"/>
    <lineage>
        <taxon>Bacteria</taxon>
        <taxon>Pseudomonadati</taxon>
        <taxon>Pseudomonadota</taxon>
        <taxon>Betaproteobacteria</taxon>
        <taxon>Candidatus Accumulibacter</taxon>
    </lineage>
</organism>
<accession>C7RS08</accession>
<dbReference type="HOGENOM" id="CLU_147397_0_1_4"/>
<dbReference type="KEGG" id="app:CAP2UW1_2544"/>
<dbReference type="SUPFAM" id="SSF51182">
    <property type="entry name" value="RmlC-like cupins"/>
    <property type="match status" value="1"/>
</dbReference>
<feature type="domain" description="Cupin type-2" evidence="1">
    <location>
        <begin position="47"/>
        <end position="103"/>
    </location>
</feature>
<dbReference type="InterPro" id="IPR011051">
    <property type="entry name" value="RmlC_Cupin_sf"/>
</dbReference>
<name>C7RS08_ACCRE</name>
<evidence type="ECO:0000259" key="1">
    <source>
        <dbReference type="Pfam" id="PF07883"/>
    </source>
</evidence>
<dbReference type="InterPro" id="IPR014710">
    <property type="entry name" value="RmlC-like_jellyroll"/>
</dbReference>
<dbReference type="OrthoDB" id="9798585at2"/>
<reference evidence="2" key="1">
    <citation type="submission" date="2009-08" db="EMBL/GenBank/DDBJ databases">
        <authorList>
            <consortium name="US DOE Joint Genome Institute"/>
            <person name="Lucas S."/>
            <person name="Copeland A."/>
            <person name="Lapidus A."/>
            <person name="Glavina del Rio T."/>
            <person name="Dalin E."/>
            <person name="Tice H."/>
            <person name="Bruce D."/>
            <person name="Barry K."/>
            <person name="Pitluck S."/>
            <person name="Lowry S."/>
            <person name="Larimer F."/>
            <person name="Land M."/>
            <person name="Hauser L."/>
            <person name="Kyrpides N."/>
            <person name="Ivanova N."/>
            <person name="McMahon K.D."/>
            <person name="Hugenholtz P."/>
        </authorList>
    </citation>
    <scope>NUCLEOTIDE SEQUENCE</scope>
    <source>
        <strain evidence="2">UW-1</strain>
    </source>
</reference>
<dbReference type="EMBL" id="CP001715">
    <property type="protein sequence ID" value="ACV35831.1"/>
    <property type="molecule type" value="Genomic_DNA"/>
</dbReference>
<dbReference type="eggNOG" id="COG1917">
    <property type="taxonomic scope" value="Bacteria"/>
</dbReference>
<protein>
    <recommendedName>
        <fullName evidence="1">Cupin type-2 domain-containing protein</fullName>
    </recommendedName>
</protein>
<dbReference type="InterPro" id="IPR013096">
    <property type="entry name" value="Cupin_2"/>
</dbReference>
<sequence>MDNLFARLPPSSAPEEEFRQLLAQPGLRIERIVSTGQASPPGFWYDQPQGEWVLLVQGEAGLRFADEPQARHLKAGDYVDIAPHRRHRVDWTSDDPVTVWLAVHYQLPPVAG</sequence>
<dbReference type="CDD" id="cd06981">
    <property type="entry name" value="cupin_reut_a1446"/>
    <property type="match status" value="1"/>
</dbReference>
<dbReference type="AlphaFoldDB" id="C7RS08"/>
<dbReference type="Gene3D" id="2.60.120.10">
    <property type="entry name" value="Jelly Rolls"/>
    <property type="match status" value="1"/>
</dbReference>
<gene>
    <name evidence="2" type="ordered locus">CAP2UW1_2544</name>
</gene>
<reference evidence="2" key="2">
    <citation type="submission" date="2009-09" db="EMBL/GenBank/DDBJ databases">
        <title>Complete sequence of chromosome of Candidatus Accumulibacter phosphatis clade IIA str. UW-1.</title>
        <authorList>
            <consortium name="US DOE Joint Genome Institute"/>
            <person name="Martin H.G."/>
            <person name="Ivanova N."/>
            <person name="Kunin V."/>
            <person name="Warnecke F."/>
            <person name="Barry K."/>
            <person name="He S."/>
            <person name="Salamov A."/>
            <person name="Szeto E."/>
            <person name="Dalin E."/>
            <person name="Pangilinan J.L."/>
            <person name="Lapidus A."/>
            <person name="Lowry S."/>
            <person name="Kyrpides N.C."/>
            <person name="McMahon K.D."/>
            <person name="Hugenholtz P."/>
        </authorList>
    </citation>
    <scope>NUCLEOTIDE SEQUENCE [LARGE SCALE GENOMIC DNA]</scope>
    <source>
        <strain evidence="2">UW-1</strain>
    </source>
</reference>